<accession>A0A0R1XJN1</accession>
<keyword evidence="2" id="KW-1185">Reference proteome</keyword>
<organism evidence="1 2">
    <name type="scientific">Limosilactobacillus panis DSM 6035</name>
    <dbReference type="NCBI Taxonomy" id="1423782"/>
    <lineage>
        <taxon>Bacteria</taxon>
        <taxon>Bacillati</taxon>
        <taxon>Bacillota</taxon>
        <taxon>Bacilli</taxon>
        <taxon>Lactobacillales</taxon>
        <taxon>Lactobacillaceae</taxon>
        <taxon>Limosilactobacillus</taxon>
    </lineage>
</organism>
<dbReference type="Proteomes" id="UP000051412">
    <property type="component" value="Unassembled WGS sequence"/>
</dbReference>
<evidence type="ECO:0000313" key="1">
    <source>
        <dbReference type="EMBL" id="KRM30366.1"/>
    </source>
</evidence>
<protein>
    <submittedName>
        <fullName evidence="1">Uncharacterized protein</fullName>
    </submittedName>
</protein>
<proteinExistence type="predicted"/>
<dbReference type="STRING" id="1423782.FD32_GL001698"/>
<dbReference type="EMBL" id="AZGM01000006">
    <property type="protein sequence ID" value="KRM30366.1"/>
    <property type="molecule type" value="Genomic_DNA"/>
</dbReference>
<sequence>MKSNLNLAQAIVTLADKVYIGYAMERLDKEGPKANVLDVMFKYRAEAIRKYGYYGELWDGKPTKYVDKKMIEETCAEYHISKQEYDAFYHLKADDRLEALSYIWLDGLREGMELLDE</sequence>
<dbReference type="AlphaFoldDB" id="A0A0R1XJN1"/>
<comment type="caution">
    <text evidence="1">The sequence shown here is derived from an EMBL/GenBank/DDBJ whole genome shotgun (WGS) entry which is preliminary data.</text>
</comment>
<name>A0A0R1XJN1_9LACO</name>
<gene>
    <name evidence="1" type="ORF">FD32_GL001698</name>
</gene>
<dbReference type="PATRIC" id="fig|1423782.4.peg.1769"/>
<reference evidence="1 2" key="1">
    <citation type="journal article" date="2015" name="Genome Announc.">
        <title>Expanding the biotechnology potential of lactobacilli through comparative genomics of 213 strains and associated genera.</title>
        <authorList>
            <person name="Sun Z."/>
            <person name="Harris H.M."/>
            <person name="McCann A."/>
            <person name="Guo C."/>
            <person name="Argimon S."/>
            <person name="Zhang W."/>
            <person name="Yang X."/>
            <person name="Jeffery I.B."/>
            <person name="Cooney J.C."/>
            <person name="Kagawa T.F."/>
            <person name="Liu W."/>
            <person name="Song Y."/>
            <person name="Salvetti E."/>
            <person name="Wrobel A."/>
            <person name="Rasinkangas P."/>
            <person name="Parkhill J."/>
            <person name="Rea M.C."/>
            <person name="O'Sullivan O."/>
            <person name="Ritari J."/>
            <person name="Douillard F.P."/>
            <person name="Paul Ross R."/>
            <person name="Yang R."/>
            <person name="Briner A.E."/>
            <person name="Felis G.E."/>
            <person name="de Vos W.M."/>
            <person name="Barrangou R."/>
            <person name="Klaenhammer T.R."/>
            <person name="Caufield P.W."/>
            <person name="Cui Y."/>
            <person name="Zhang H."/>
            <person name="O'Toole P.W."/>
        </authorList>
    </citation>
    <scope>NUCLEOTIDE SEQUENCE [LARGE SCALE GENOMIC DNA]</scope>
    <source>
        <strain evidence="1 2">DSM 6035</strain>
    </source>
</reference>
<evidence type="ECO:0000313" key="2">
    <source>
        <dbReference type="Proteomes" id="UP000051412"/>
    </source>
</evidence>
<dbReference type="RefSeq" id="WP_047767167.1">
    <property type="nucleotide sequence ID" value="NZ_AZGM01000006.1"/>
</dbReference>